<name>A0A0P4RHP0_9ACTN</name>
<reference evidence="2 3" key="2">
    <citation type="journal article" date="2015" name="Stand. Genomic Sci.">
        <title>Draft genome sequence of marine-derived Streptomyces sp. TP-A0598, a producer of anti-MRSA antibiotic lydicamycins.</title>
        <authorList>
            <person name="Komaki H."/>
            <person name="Ichikawa N."/>
            <person name="Hosoyama A."/>
            <person name="Fujita N."/>
            <person name="Igarashi Y."/>
        </authorList>
    </citation>
    <scope>NUCLEOTIDE SEQUENCE [LARGE SCALE GENOMIC DNA]</scope>
    <source>
        <strain evidence="2 3">NBRC 110027</strain>
    </source>
</reference>
<comment type="caution">
    <text evidence="2">The sequence shown here is derived from an EMBL/GenBank/DDBJ whole genome shotgun (WGS) entry which is preliminary data.</text>
</comment>
<organism evidence="2 3">
    <name type="scientific">Streptomyces lydicamycinicus</name>
    <dbReference type="NCBI Taxonomy" id="1546107"/>
    <lineage>
        <taxon>Bacteria</taxon>
        <taxon>Bacillati</taxon>
        <taxon>Actinomycetota</taxon>
        <taxon>Actinomycetes</taxon>
        <taxon>Kitasatosporales</taxon>
        <taxon>Streptomycetaceae</taxon>
        <taxon>Streptomyces</taxon>
    </lineage>
</organism>
<gene>
    <name evidence="2" type="ORF">TPA0598_15_00250</name>
</gene>
<dbReference type="AlphaFoldDB" id="A0A0P4RHP0"/>
<reference evidence="3" key="1">
    <citation type="submission" date="2014-09" db="EMBL/GenBank/DDBJ databases">
        <title>Whole genome shotgun sequence of Streptomyces sp. NBRC 110027.</title>
        <authorList>
            <person name="Komaki H."/>
            <person name="Ichikawa N."/>
            <person name="Katano-Makiyama Y."/>
            <person name="Hosoyama A."/>
            <person name="Hashimoto M."/>
            <person name="Uohara A."/>
            <person name="Kitahashi Y."/>
            <person name="Ohji S."/>
            <person name="Kimura A."/>
            <person name="Yamazoe A."/>
            <person name="Igarashi Y."/>
            <person name="Fujita N."/>
        </authorList>
    </citation>
    <scope>NUCLEOTIDE SEQUENCE [LARGE SCALE GENOMIC DNA]</scope>
    <source>
        <strain evidence="3">NBRC 110027</strain>
    </source>
</reference>
<evidence type="ECO:0000313" key="2">
    <source>
        <dbReference type="EMBL" id="GAO12986.1"/>
    </source>
</evidence>
<feature type="region of interest" description="Disordered" evidence="1">
    <location>
        <begin position="99"/>
        <end position="119"/>
    </location>
</feature>
<proteinExistence type="predicted"/>
<sequence>MQEVAEVLAASYLQRSHHSGARTAGVRLMDRGMPMLEASIAATAAVRENLTPEQAADKARDLLEPYARDVKAAEVGECGIVLLHHERLHDRCRGGWLRVGGGRHGSQATGGEDESDCDG</sequence>
<keyword evidence="3" id="KW-1185">Reference proteome</keyword>
<protein>
    <submittedName>
        <fullName evidence="2">Uncharacterized protein</fullName>
    </submittedName>
</protein>
<evidence type="ECO:0000313" key="3">
    <source>
        <dbReference type="Proteomes" id="UP000048965"/>
    </source>
</evidence>
<dbReference type="Proteomes" id="UP000048965">
    <property type="component" value="Unassembled WGS sequence"/>
</dbReference>
<dbReference type="EMBL" id="BBNO01000015">
    <property type="protein sequence ID" value="GAO12986.1"/>
    <property type="molecule type" value="Genomic_DNA"/>
</dbReference>
<evidence type="ECO:0000256" key="1">
    <source>
        <dbReference type="SAM" id="MobiDB-lite"/>
    </source>
</evidence>
<accession>A0A0P4RHP0</accession>